<protein>
    <submittedName>
        <fullName evidence="2">Uncharacterized protein</fullName>
    </submittedName>
</protein>
<evidence type="ECO:0000313" key="3">
    <source>
        <dbReference type="Proteomes" id="UP000018538"/>
    </source>
</evidence>
<feature type="transmembrane region" description="Helical" evidence="1">
    <location>
        <begin position="12"/>
        <end position="28"/>
    </location>
</feature>
<evidence type="ECO:0000256" key="1">
    <source>
        <dbReference type="SAM" id="Phobius"/>
    </source>
</evidence>
<accession>V7PXX8</accession>
<gene>
    <name evidence="2" type="ORF">YYC_00242</name>
</gene>
<evidence type="ECO:0000313" key="2">
    <source>
        <dbReference type="EMBL" id="ETB63487.1"/>
    </source>
</evidence>
<keyword evidence="1" id="KW-1133">Transmembrane helix</keyword>
<dbReference type="EMBL" id="KI635723">
    <property type="protein sequence ID" value="ETB63487.1"/>
    <property type="molecule type" value="Genomic_DNA"/>
</dbReference>
<name>V7PXX8_PLAYE</name>
<dbReference type="Proteomes" id="UP000018538">
    <property type="component" value="Unassembled WGS sequence"/>
</dbReference>
<sequence>MYTNLRIFLHYKILYIFTIFMLVFAIWMEKGIEKKNMKEVINLVSGKKTEKRVINSTDGKKQTKKSINFVYDRKYPLLNITNLCRSILHHLLIYLFC</sequence>
<keyword evidence="1" id="KW-0812">Transmembrane</keyword>
<organism evidence="2 3">
    <name type="scientific">Plasmodium yoelii 17X</name>
    <dbReference type="NCBI Taxonomy" id="1323249"/>
    <lineage>
        <taxon>Eukaryota</taxon>
        <taxon>Sar</taxon>
        <taxon>Alveolata</taxon>
        <taxon>Apicomplexa</taxon>
        <taxon>Aconoidasida</taxon>
        <taxon>Haemosporida</taxon>
        <taxon>Plasmodiidae</taxon>
        <taxon>Plasmodium</taxon>
        <taxon>Plasmodium (Vinckeia)</taxon>
    </lineage>
</organism>
<keyword evidence="3" id="KW-1185">Reference proteome</keyword>
<proteinExistence type="predicted"/>
<dbReference type="AlphaFoldDB" id="V7PXX8"/>
<reference evidence="2 3" key="1">
    <citation type="submission" date="2013-11" db="EMBL/GenBank/DDBJ databases">
        <title>The Genome Sequence of Plasmodium yoelii 17X.</title>
        <authorList>
            <consortium name="The Broad Institute Genomics Platform"/>
            <consortium name="The Broad Institute Genome Sequencing Center for Infectious Disease"/>
            <person name="Neafsey D."/>
            <person name="Adams J."/>
            <person name="Walker B."/>
            <person name="Young S.K."/>
            <person name="Zeng Q."/>
            <person name="Gargeya S."/>
            <person name="Fitzgerald M."/>
            <person name="Haas B."/>
            <person name="Abouelleil A."/>
            <person name="Alvarado L."/>
            <person name="Chapman S.B."/>
            <person name="Gainer-Dewar J."/>
            <person name="Goldberg J."/>
            <person name="Griggs A."/>
            <person name="Gujja S."/>
            <person name="Hansen M."/>
            <person name="Howarth C."/>
            <person name="Imamovic A."/>
            <person name="Ireland A."/>
            <person name="Larimer J."/>
            <person name="McCowan C."/>
            <person name="Murphy C."/>
            <person name="Pearson M."/>
            <person name="Poon T.W."/>
            <person name="Priest M."/>
            <person name="Roberts A."/>
            <person name="Saif S."/>
            <person name="Shea T."/>
            <person name="Sykes S."/>
            <person name="Wortman J."/>
            <person name="Nusbaum C."/>
            <person name="Birren B."/>
        </authorList>
    </citation>
    <scope>NUCLEOTIDE SEQUENCE [LARGE SCALE GENOMIC DNA]</scope>
    <source>
        <strain evidence="2 3">17X</strain>
    </source>
</reference>
<keyword evidence="1" id="KW-0472">Membrane</keyword>